<keyword evidence="2" id="KW-0326">Glycosidase</keyword>
<gene>
    <name evidence="6" type="ORF">SAMN05444145_101118</name>
</gene>
<feature type="domain" description="Beta-galactosidase 1-like first all-beta" evidence="4">
    <location>
        <begin position="44"/>
        <end position="154"/>
    </location>
</feature>
<feature type="domain" description="Beta-galactosidase galactose-binding" evidence="5">
    <location>
        <begin position="174"/>
        <end position="232"/>
    </location>
</feature>
<evidence type="ECO:0000313" key="7">
    <source>
        <dbReference type="Proteomes" id="UP000183253"/>
    </source>
</evidence>
<organism evidence="6 7">
    <name type="scientific">Alistipes timonensis JC136</name>
    <dbReference type="NCBI Taxonomy" id="1033731"/>
    <lineage>
        <taxon>Bacteria</taxon>
        <taxon>Pseudomonadati</taxon>
        <taxon>Bacteroidota</taxon>
        <taxon>Bacteroidia</taxon>
        <taxon>Bacteroidales</taxon>
        <taxon>Rikenellaceae</taxon>
        <taxon>Alistipes</taxon>
    </lineage>
</organism>
<keyword evidence="3" id="KW-0732">Signal</keyword>
<evidence type="ECO:0000313" key="6">
    <source>
        <dbReference type="EMBL" id="SDZ94793.1"/>
    </source>
</evidence>
<dbReference type="Pfam" id="PF21317">
    <property type="entry name" value="BetaGal_ABD_1"/>
    <property type="match status" value="1"/>
</dbReference>
<evidence type="ECO:0000259" key="5">
    <source>
        <dbReference type="Pfam" id="PF21467"/>
    </source>
</evidence>
<dbReference type="Gene3D" id="2.60.120.260">
    <property type="entry name" value="Galactose-binding domain-like"/>
    <property type="match status" value="2"/>
</dbReference>
<name>A0A1H3X696_9BACT</name>
<evidence type="ECO:0000256" key="1">
    <source>
        <dbReference type="ARBA" id="ARBA00022801"/>
    </source>
</evidence>
<evidence type="ECO:0000256" key="2">
    <source>
        <dbReference type="ARBA" id="ARBA00023295"/>
    </source>
</evidence>
<dbReference type="OrthoDB" id="703126at2"/>
<keyword evidence="7" id="KW-1185">Reference proteome</keyword>
<dbReference type="SUPFAM" id="SSF49785">
    <property type="entry name" value="Galactose-binding domain-like"/>
    <property type="match status" value="1"/>
</dbReference>
<dbReference type="InterPro" id="IPR008979">
    <property type="entry name" value="Galactose-bd-like_sf"/>
</dbReference>
<feature type="signal peptide" evidence="3">
    <location>
        <begin position="1"/>
        <end position="20"/>
    </location>
</feature>
<sequence length="257" mass="28244">MNRKTILLCGFLLTALVGGAQELKMTGSAPLTQVFGESVESDEPLPMNDLGMEFGYVLYEAEVTLPGGDAELELANVRDYAAVYLDGEFRGTMTDSRKTLTLHAEAGSHALQLYVENIGRITYGPEILDNSKGLFGSVRLGGEEVAGWRITPLEVREADTESLDFGPLGPCNVPCFRRGYFDCAAGNGVYLDVSGWGMGEVWINGRYLGAFWDEEKQQSIRIPDDVLETKGNRIVVFDIRNNDPDAAMRLSDKPVFK</sequence>
<dbReference type="GO" id="GO:0005975">
    <property type="term" value="P:carbohydrate metabolic process"/>
    <property type="evidence" value="ECO:0007669"/>
    <property type="project" value="InterPro"/>
</dbReference>
<dbReference type="InterPro" id="IPR048913">
    <property type="entry name" value="BetaGal_gal-bd"/>
</dbReference>
<dbReference type="Pfam" id="PF21467">
    <property type="entry name" value="BetaGal_gal-bd"/>
    <property type="match status" value="1"/>
</dbReference>
<dbReference type="InterPro" id="IPR048912">
    <property type="entry name" value="BetaGal1-like_ABD1"/>
</dbReference>
<dbReference type="GO" id="GO:0004553">
    <property type="term" value="F:hydrolase activity, hydrolyzing O-glycosyl compounds"/>
    <property type="evidence" value="ECO:0007669"/>
    <property type="project" value="InterPro"/>
</dbReference>
<evidence type="ECO:0000259" key="4">
    <source>
        <dbReference type="Pfam" id="PF21317"/>
    </source>
</evidence>
<dbReference type="STRING" id="1033731.SAMN05444145_101118"/>
<protein>
    <submittedName>
        <fullName evidence="6">Beta-galactosidase</fullName>
    </submittedName>
</protein>
<dbReference type="AlphaFoldDB" id="A0A1H3X696"/>
<dbReference type="InterPro" id="IPR001944">
    <property type="entry name" value="Glycoside_Hdrlase_35"/>
</dbReference>
<dbReference type="Proteomes" id="UP000183253">
    <property type="component" value="Unassembled WGS sequence"/>
</dbReference>
<dbReference type="PANTHER" id="PTHR23421">
    <property type="entry name" value="BETA-GALACTOSIDASE RELATED"/>
    <property type="match status" value="1"/>
</dbReference>
<feature type="chain" id="PRO_5010194374" evidence="3">
    <location>
        <begin position="21"/>
        <end position="257"/>
    </location>
</feature>
<proteinExistence type="predicted"/>
<dbReference type="EMBL" id="FNRI01000001">
    <property type="protein sequence ID" value="SDZ94793.1"/>
    <property type="molecule type" value="Genomic_DNA"/>
</dbReference>
<keyword evidence="1" id="KW-0378">Hydrolase</keyword>
<reference evidence="6 7" key="1">
    <citation type="submission" date="2016-10" db="EMBL/GenBank/DDBJ databases">
        <authorList>
            <person name="de Groot N.N."/>
        </authorList>
    </citation>
    <scope>NUCLEOTIDE SEQUENCE [LARGE SCALE GENOMIC DNA]</scope>
    <source>
        <strain evidence="6 7">DSM 25383</strain>
    </source>
</reference>
<accession>A0A1H3X696</accession>
<dbReference type="RefSeq" id="WP_010258832.1">
    <property type="nucleotide sequence ID" value="NZ_CAEG01000001.1"/>
</dbReference>
<evidence type="ECO:0000256" key="3">
    <source>
        <dbReference type="SAM" id="SignalP"/>
    </source>
</evidence>